<evidence type="ECO:0000313" key="2">
    <source>
        <dbReference type="Proteomes" id="UP000319555"/>
    </source>
</evidence>
<evidence type="ECO:0000313" key="1">
    <source>
        <dbReference type="EMBL" id="SMO32813.1"/>
    </source>
</evidence>
<dbReference type="InterPro" id="IPR012863">
    <property type="entry name" value="DUF1636"/>
</dbReference>
<gene>
    <name evidence="1" type="ORF">SAMN06265380_10152</name>
</gene>
<accession>A0A521ADC2</accession>
<dbReference type="EMBL" id="FXTE01000001">
    <property type="protein sequence ID" value="SMO32813.1"/>
    <property type="molecule type" value="Genomic_DNA"/>
</dbReference>
<dbReference type="AlphaFoldDB" id="A0A521ADC2"/>
<dbReference type="Pfam" id="PF07845">
    <property type="entry name" value="DUF1636"/>
    <property type="match status" value="1"/>
</dbReference>
<organism evidence="1 2">
    <name type="scientific">Ruegeria faecimaris</name>
    <dbReference type="NCBI Taxonomy" id="686389"/>
    <lineage>
        <taxon>Bacteria</taxon>
        <taxon>Pseudomonadati</taxon>
        <taxon>Pseudomonadota</taxon>
        <taxon>Alphaproteobacteria</taxon>
        <taxon>Rhodobacterales</taxon>
        <taxon>Roseobacteraceae</taxon>
        <taxon>Ruegeria</taxon>
    </lineage>
</organism>
<keyword evidence="2" id="KW-1185">Reference proteome</keyword>
<proteinExistence type="predicted"/>
<reference evidence="1 2" key="1">
    <citation type="submission" date="2017-05" db="EMBL/GenBank/DDBJ databases">
        <authorList>
            <person name="Varghese N."/>
            <person name="Submissions S."/>
        </authorList>
    </citation>
    <scope>NUCLEOTIDE SEQUENCE [LARGE SCALE GENOMIC DNA]</scope>
    <source>
        <strain evidence="1 2">DSM 28009</strain>
    </source>
</reference>
<dbReference type="Gene3D" id="3.40.30.10">
    <property type="entry name" value="Glutaredoxin"/>
    <property type="match status" value="1"/>
</dbReference>
<name>A0A521ADC2_9RHOB</name>
<dbReference type="Proteomes" id="UP000319555">
    <property type="component" value="Unassembled WGS sequence"/>
</dbReference>
<sequence>MRLMICKTCGTARDRAAEVQAVQDALKRAGLTDQVEVSEHACFSGCAEPTALAIQAQGRASYVFSGVDVAADAADIAETCRTYLNSPQGWIEDARPCGRLRMCLRARIPAL</sequence>
<dbReference type="OrthoDB" id="8364077at2"/>
<protein>
    <submittedName>
        <fullName evidence="1">Predicted metal-binding protein</fullName>
    </submittedName>
</protein>